<feature type="transmembrane region" description="Helical" evidence="1">
    <location>
        <begin position="264"/>
        <end position="285"/>
    </location>
</feature>
<feature type="transmembrane region" description="Helical" evidence="1">
    <location>
        <begin position="341"/>
        <end position="363"/>
    </location>
</feature>
<evidence type="ECO:0000313" key="3">
    <source>
        <dbReference type="Proteomes" id="UP000256970"/>
    </source>
</evidence>
<accession>A0A383V945</accession>
<reference evidence="2 3" key="1">
    <citation type="submission" date="2016-10" db="EMBL/GenBank/DDBJ databases">
        <authorList>
            <person name="Cai Z."/>
        </authorList>
    </citation>
    <scope>NUCLEOTIDE SEQUENCE [LARGE SCALE GENOMIC DNA]</scope>
</reference>
<keyword evidence="1" id="KW-1133">Transmembrane helix</keyword>
<dbReference type="EMBL" id="FNXT01000201">
    <property type="protein sequence ID" value="SZX62105.1"/>
    <property type="molecule type" value="Genomic_DNA"/>
</dbReference>
<sequence length="378" mass="41451">MNLLLTLQPYSLEQAFWRCKRTRRALMLADVCAYTTALLHMNMSVLRMAATQPSKSIFSIHLGSEHWLFNLGFISTIYQTSALLLLLAIALSTWTAAAAAAAGREPFYTRHRHTLCLTSRLLRLFYCMAHLLQPGAMSFFAHAIAARTRDVQQRPMKALLVNVLHPTAFWMAQANFVLPWRWMLLIQLVNSAAVLALWSRPLPCLLQAVQLKPFNASELFYQAQATDACKALQYASSYIRMWIGDVTYMVNDKRMCEGLGAVQALQAFATVVCLAVLPLAAAYAFERRYKLQFLRSMAQADAAAAATTGGSTAAAGSDAATRSSNSSGSDSYITGLSDEPVAAVVLRWLACVVAMLLCAWLLAEVLVTEAFGSTACPA</sequence>
<evidence type="ECO:0000313" key="2">
    <source>
        <dbReference type="EMBL" id="SZX62105.1"/>
    </source>
</evidence>
<feature type="transmembrane region" description="Helical" evidence="1">
    <location>
        <begin position="124"/>
        <end position="145"/>
    </location>
</feature>
<keyword evidence="1" id="KW-0812">Transmembrane</keyword>
<evidence type="ECO:0000256" key="1">
    <source>
        <dbReference type="SAM" id="Phobius"/>
    </source>
</evidence>
<dbReference type="AlphaFoldDB" id="A0A383V945"/>
<keyword evidence="1" id="KW-0472">Membrane</keyword>
<keyword evidence="3" id="KW-1185">Reference proteome</keyword>
<gene>
    <name evidence="2" type="ORF">BQ4739_LOCUS2639</name>
</gene>
<protein>
    <submittedName>
        <fullName evidence="2">Uncharacterized protein</fullName>
    </submittedName>
</protein>
<feature type="transmembrane region" description="Helical" evidence="1">
    <location>
        <begin position="77"/>
        <end position="103"/>
    </location>
</feature>
<name>A0A383V945_TETOB</name>
<dbReference type="Proteomes" id="UP000256970">
    <property type="component" value="Unassembled WGS sequence"/>
</dbReference>
<proteinExistence type="predicted"/>
<organism evidence="2 3">
    <name type="scientific">Tetradesmus obliquus</name>
    <name type="common">Green alga</name>
    <name type="synonym">Acutodesmus obliquus</name>
    <dbReference type="NCBI Taxonomy" id="3088"/>
    <lineage>
        <taxon>Eukaryota</taxon>
        <taxon>Viridiplantae</taxon>
        <taxon>Chlorophyta</taxon>
        <taxon>core chlorophytes</taxon>
        <taxon>Chlorophyceae</taxon>
        <taxon>CS clade</taxon>
        <taxon>Sphaeropleales</taxon>
        <taxon>Scenedesmaceae</taxon>
        <taxon>Tetradesmus</taxon>
    </lineage>
</organism>